<dbReference type="InterPro" id="IPR017978">
    <property type="entry name" value="GPCR_3_C"/>
</dbReference>
<gene>
    <name evidence="12" type="primary">LOC110975512</name>
</gene>
<dbReference type="Proteomes" id="UP000694845">
    <property type="component" value="Unplaced"/>
</dbReference>
<organism evidence="11 12">
    <name type="scientific">Acanthaster planci</name>
    <name type="common">Crown-of-thorns starfish</name>
    <dbReference type="NCBI Taxonomy" id="133434"/>
    <lineage>
        <taxon>Eukaryota</taxon>
        <taxon>Metazoa</taxon>
        <taxon>Echinodermata</taxon>
        <taxon>Eleutherozoa</taxon>
        <taxon>Asterozoa</taxon>
        <taxon>Asteroidea</taxon>
        <taxon>Valvatacea</taxon>
        <taxon>Valvatida</taxon>
        <taxon>Acanthasteridae</taxon>
        <taxon>Acanthaster</taxon>
    </lineage>
</organism>
<dbReference type="OMA" id="RIRSWIM"/>
<dbReference type="InterPro" id="IPR002455">
    <property type="entry name" value="GPCR3_GABA-B"/>
</dbReference>
<dbReference type="RefSeq" id="XP_022083750.1">
    <property type="nucleotide sequence ID" value="XM_022228058.1"/>
</dbReference>
<evidence type="ECO:0000313" key="12">
    <source>
        <dbReference type="RefSeq" id="XP_022083750.1"/>
    </source>
</evidence>
<dbReference type="GO" id="GO:0007214">
    <property type="term" value="P:gamma-aminobutyric acid signaling pathway"/>
    <property type="evidence" value="ECO:0007669"/>
    <property type="project" value="TreeGrafter"/>
</dbReference>
<evidence type="ECO:0000256" key="3">
    <source>
        <dbReference type="ARBA" id="ARBA00022989"/>
    </source>
</evidence>
<evidence type="ECO:0000256" key="4">
    <source>
        <dbReference type="ARBA" id="ARBA00023040"/>
    </source>
</evidence>
<evidence type="ECO:0000256" key="1">
    <source>
        <dbReference type="ARBA" id="ARBA00004141"/>
    </source>
</evidence>
<keyword evidence="6" id="KW-0675">Receptor</keyword>
<dbReference type="SUPFAM" id="SSF53822">
    <property type="entry name" value="Periplasmic binding protein-like I"/>
    <property type="match status" value="1"/>
</dbReference>
<feature type="transmembrane region" description="Helical" evidence="9">
    <location>
        <begin position="451"/>
        <end position="474"/>
    </location>
</feature>
<evidence type="ECO:0000256" key="9">
    <source>
        <dbReference type="SAM" id="Phobius"/>
    </source>
</evidence>
<evidence type="ECO:0000256" key="7">
    <source>
        <dbReference type="ARBA" id="ARBA00023180"/>
    </source>
</evidence>
<evidence type="ECO:0000256" key="2">
    <source>
        <dbReference type="ARBA" id="ARBA00022692"/>
    </source>
</evidence>
<dbReference type="OrthoDB" id="2150267at2759"/>
<feature type="transmembrane region" description="Helical" evidence="9">
    <location>
        <begin position="422"/>
        <end position="445"/>
    </location>
</feature>
<dbReference type="Gene3D" id="3.40.50.2300">
    <property type="match status" value="2"/>
</dbReference>
<dbReference type="GO" id="GO:0038039">
    <property type="term" value="C:G protein-coupled receptor heterodimeric complex"/>
    <property type="evidence" value="ECO:0007669"/>
    <property type="project" value="TreeGrafter"/>
</dbReference>
<dbReference type="PRINTS" id="PR01177">
    <property type="entry name" value="GABAB1RECPTR"/>
</dbReference>
<feature type="transmembrane region" description="Helical" evidence="9">
    <location>
        <begin position="388"/>
        <end position="410"/>
    </location>
</feature>
<keyword evidence="2 9" id="KW-0812">Transmembrane</keyword>
<dbReference type="PROSITE" id="PS50259">
    <property type="entry name" value="G_PROTEIN_RECEP_F3_4"/>
    <property type="match status" value="1"/>
</dbReference>
<keyword evidence="5 9" id="KW-0472">Membrane</keyword>
<evidence type="ECO:0000313" key="11">
    <source>
        <dbReference type="Proteomes" id="UP000694845"/>
    </source>
</evidence>
<feature type="transmembrane region" description="Helical" evidence="9">
    <location>
        <begin position="327"/>
        <end position="349"/>
    </location>
</feature>
<name>A0A8B7XUQ3_ACAPL</name>
<keyword evidence="3 9" id="KW-1133">Transmembrane helix</keyword>
<comment type="subcellular location">
    <subcellularLocation>
        <location evidence="1">Membrane</location>
        <topology evidence="1">Multi-pass membrane protein</topology>
    </subcellularLocation>
</comment>
<dbReference type="AlphaFoldDB" id="A0A8B7XUQ3"/>
<sequence>MFGPNYVWIIPGYFTNGWWAADNNGVECTPEQLKTASEGYLTITFSMYGLSEDPGICGKTPQEFREEIASEVGYTISVTNRGSAAMGYDGIWALALAMDQAEADLTGRLDSYRYGDVEYARSVGRSIHRLGFDGMSGPVRFAEGGYRIGNLLIEQNIDGKEVVVGTYDNIADLIRWSVPIKKLWYYSGGAPPFDSDITKTVEYLQGNPVAFIAAVSVLASVGLILAVMFLIFNIWKRHNRQIKMSSPKINNIISVGIMLAYISVALLGIDRPMVDHENALLAICRIRSWIMPLAFTLAFGGMFTKMWRVYSIVIANKTKRKVIKDYYLFGIIAVLLLVDFAILIPWQIIDPIRIEEKRLPVPQNEVDLERHEKRVKLNVICTSNNNTIWTLVLIIYKAFVVVFGAFLAWSTRNIKVSGLNDSHYVGLSIYNTVICCVVAVPLSLLNVSSTTVTFALVSGFLLLCITVSLCMLFIPKIVAVYRKNTVADESFLGTRFGTTVGAPRVTTGALGNDLPTTSAVVESRTTGALLDAAPNSVKS</sequence>
<dbReference type="Pfam" id="PF01094">
    <property type="entry name" value="ANF_receptor"/>
    <property type="match status" value="1"/>
</dbReference>
<keyword evidence="4" id="KW-0297">G-protein coupled receptor</keyword>
<dbReference type="PANTHER" id="PTHR10519">
    <property type="entry name" value="GABA-B RECEPTOR"/>
    <property type="match status" value="1"/>
</dbReference>
<dbReference type="GO" id="GO:0004965">
    <property type="term" value="F:G protein-coupled GABA receptor activity"/>
    <property type="evidence" value="ECO:0007669"/>
    <property type="project" value="InterPro"/>
</dbReference>
<feature type="transmembrane region" description="Helical" evidence="9">
    <location>
        <begin position="289"/>
        <end position="307"/>
    </location>
</feature>
<dbReference type="GeneID" id="110975512"/>
<keyword evidence="7" id="KW-0325">Glycoprotein</keyword>
<feature type="transmembrane region" description="Helical" evidence="9">
    <location>
        <begin position="252"/>
        <end position="269"/>
    </location>
</feature>
<proteinExistence type="predicted"/>
<evidence type="ECO:0000256" key="6">
    <source>
        <dbReference type="ARBA" id="ARBA00023170"/>
    </source>
</evidence>
<evidence type="ECO:0000259" key="10">
    <source>
        <dbReference type="PROSITE" id="PS50259"/>
    </source>
</evidence>
<dbReference type="InterPro" id="IPR028082">
    <property type="entry name" value="Peripla_BP_I"/>
</dbReference>
<dbReference type="CDD" id="cd15047">
    <property type="entry name" value="7tmC_GABA-B-like"/>
    <property type="match status" value="1"/>
</dbReference>
<feature type="transmembrane region" description="Helical" evidence="9">
    <location>
        <begin position="209"/>
        <end position="232"/>
    </location>
</feature>
<dbReference type="Pfam" id="PF00003">
    <property type="entry name" value="7tm_3"/>
    <property type="match status" value="1"/>
</dbReference>
<dbReference type="KEGG" id="aplc:110975512"/>
<evidence type="ECO:0000256" key="8">
    <source>
        <dbReference type="ARBA" id="ARBA00023224"/>
    </source>
</evidence>
<evidence type="ECO:0000256" key="5">
    <source>
        <dbReference type="ARBA" id="ARBA00023136"/>
    </source>
</evidence>
<dbReference type="PRINTS" id="PR01176">
    <property type="entry name" value="GABABRECEPTR"/>
</dbReference>
<dbReference type="InterPro" id="IPR001828">
    <property type="entry name" value="ANF_lig-bd_rcpt"/>
</dbReference>
<protein>
    <submittedName>
        <fullName evidence="12">Gamma-aminobutyric acid type B receptor subunit 2-like</fullName>
    </submittedName>
</protein>
<dbReference type="PANTHER" id="PTHR10519:SF79">
    <property type="entry name" value="RECEPTOR LIGAND BINDING REGION DOMAIN-CONTAINING PROTEIN"/>
    <property type="match status" value="1"/>
</dbReference>
<keyword evidence="8" id="KW-0807">Transducer</keyword>
<feature type="domain" description="G-protein coupled receptors family 3 profile" evidence="10">
    <location>
        <begin position="282"/>
        <end position="483"/>
    </location>
</feature>
<accession>A0A8B7XUQ3</accession>
<reference evidence="12" key="1">
    <citation type="submission" date="2025-08" db="UniProtKB">
        <authorList>
            <consortium name="RefSeq"/>
        </authorList>
    </citation>
    <scope>IDENTIFICATION</scope>
</reference>
<keyword evidence="11" id="KW-1185">Reference proteome</keyword>